<proteinExistence type="predicted"/>
<keyword evidence="2" id="KW-1185">Reference proteome</keyword>
<sequence>MNIKLLSILAGCLITWSSCQQTQGGYEKATGPLGEFLNHSNHLTTVQHQLDQQNSLYTTAVGKNDEAAKEKILADIAQHHAAIIKEMEAKYPLGSIALPYEQTNADLVSIDKVVLAKYQFPWNTATRLSYIIRFECGVKHDKPLTMLRFEFIDKDKDIFMSSNMAVYQSGSYEFEIRPEVEFFHFEKILISVL</sequence>
<accession>A0A2W7NE82</accession>
<dbReference type="AlphaFoldDB" id="A0A2W7NE82"/>
<reference evidence="1 2" key="1">
    <citation type="submission" date="2018-06" db="EMBL/GenBank/DDBJ databases">
        <title>Genomic Encyclopedia of Archaeal and Bacterial Type Strains, Phase II (KMG-II): from individual species to whole genera.</title>
        <authorList>
            <person name="Goeker M."/>
        </authorList>
    </citation>
    <scope>NUCLEOTIDE SEQUENCE [LARGE SCALE GENOMIC DNA]</scope>
    <source>
        <strain evidence="1 2">DSM 6779</strain>
    </source>
</reference>
<evidence type="ECO:0000313" key="1">
    <source>
        <dbReference type="EMBL" id="PZX16417.1"/>
    </source>
</evidence>
<dbReference type="Proteomes" id="UP000249239">
    <property type="component" value="Unassembled WGS sequence"/>
</dbReference>
<comment type="caution">
    <text evidence="1">The sequence shown here is derived from an EMBL/GenBank/DDBJ whole genome shotgun (WGS) entry which is preliminary data.</text>
</comment>
<protein>
    <submittedName>
        <fullName evidence="1">Uncharacterized protein</fullName>
    </submittedName>
</protein>
<organism evidence="1 2">
    <name type="scientific">Breznakibacter xylanolyticus</name>
    <dbReference type="NCBI Taxonomy" id="990"/>
    <lineage>
        <taxon>Bacteria</taxon>
        <taxon>Pseudomonadati</taxon>
        <taxon>Bacteroidota</taxon>
        <taxon>Bacteroidia</taxon>
        <taxon>Marinilabiliales</taxon>
        <taxon>Marinilabiliaceae</taxon>
        <taxon>Breznakibacter</taxon>
    </lineage>
</organism>
<dbReference type="EMBL" id="QKZK01000013">
    <property type="protein sequence ID" value="PZX16417.1"/>
    <property type="molecule type" value="Genomic_DNA"/>
</dbReference>
<dbReference type="RefSeq" id="WP_111445766.1">
    <property type="nucleotide sequence ID" value="NZ_QKZK01000013.1"/>
</dbReference>
<dbReference type="PROSITE" id="PS51257">
    <property type="entry name" value="PROKAR_LIPOPROTEIN"/>
    <property type="match status" value="1"/>
</dbReference>
<name>A0A2W7NE82_9BACT</name>
<gene>
    <name evidence="1" type="ORF">LX69_01912</name>
</gene>
<evidence type="ECO:0000313" key="2">
    <source>
        <dbReference type="Proteomes" id="UP000249239"/>
    </source>
</evidence>